<dbReference type="GO" id="GO:0009279">
    <property type="term" value="C:cell outer membrane"/>
    <property type="evidence" value="ECO:0007669"/>
    <property type="project" value="UniProtKB-SubCell"/>
</dbReference>
<evidence type="ECO:0000256" key="12">
    <source>
        <dbReference type="PROSITE-ProRule" id="PRU01360"/>
    </source>
</evidence>
<evidence type="ECO:0000256" key="4">
    <source>
        <dbReference type="ARBA" id="ARBA00022452"/>
    </source>
</evidence>
<comment type="similarity">
    <text evidence="2 12 13">Belongs to the TonB-dependent receptor family.</text>
</comment>
<evidence type="ECO:0000313" key="16">
    <source>
        <dbReference type="EMBL" id="KAB1078356.1"/>
    </source>
</evidence>
<evidence type="ECO:0000256" key="13">
    <source>
        <dbReference type="RuleBase" id="RU003357"/>
    </source>
</evidence>
<dbReference type="PANTHER" id="PTHR32552:SF83">
    <property type="entry name" value="BLR3904 PROTEIN"/>
    <property type="match status" value="1"/>
</dbReference>
<evidence type="ECO:0000256" key="3">
    <source>
        <dbReference type="ARBA" id="ARBA00022448"/>
    </source>
</evidence>
<organism evidence="16 17">
    <name type="scientific">Methylobacterium soli</name>
    <dbReference type="NCBI Taxonomy" id="553447"/>
    <lineage>
        <taxon>Bacteria</taxon>
        <taxon>Pseudomonadati</taxon>
        <taxon>Pseudomonadota</taxon>
        <taxon>Alphaproteobacteria</taxon>
        <taxon>Hyphomicrobiales</taxon>
        <taxon>Methylobacteriaceae</taxon>
        <taxon>Methylobacterium</taxon>
    </lineage>
</organism>
<evidence type="ECO:0000256" key="7">
    <source>
        <dbReference type="ARBA" id="ARBA00023065"/>
    </source>
</evidence>
<dbReference type="AlphaFoldDB" id="A0A6L3SWW1"/>
<dbReference type="Pfam" id="PF00593">
    <property type="entry name" value="TonB_dep_Rec_b-barrel"/>
    <property type="match status" value="1"/>
</dbReference>
<evidence type="ECO:0000256" key="6">
    <source>
        <dbReference type="ARBA" id="ARBA00022729"/>
    </source>
</evidence>
<dbReference type="Gene3D" id="2.170.130.10">
    <property type="entry name" value="TonB-dependent receptor, plug domain"/>
    <property type="match status" value="1"/>
</dbReference>
<protein>
    <submittedName>
        <fullName evidence="16">TonB-dependent siderophore receptor</fullName>
    </submittedName>
</protein>
<keyword evidence="10 16" id="KW-0675">Receptor</keyword>
<evidence type="ECO:0000256" key="10">
    <source>
        <dbReference type="ARBA" id="ARBA00023170"/>
    </source>
</evidence>
<dbReference type="Pfam" id="PF07715">
    <property type="entry name" value="Plug"/>
    <property type="match status" value="1"/>
</dbReference>
<keyword evidence="9 12" id="KW-0472">Membrane</keyword>
<evidence type="ECO:0000259" key="15">
    <source>
        <dbReference type="Pfam" id="PF07715"/>
    </source>
</evidence>
<dbReference type="InterPro" id="IPR036942">
    <property type="entry name" value="Beta-barrel_TonB_sf"/>
</dbReference>
<evidence type="ECO:0000256" key="8">
    <source>
        <dbReference type="ARBA" id="ARBA00023077"/>
    </source>
</evidence>
<dbReference type="OrthoDB" id="9760333at2"/>
<comment type="subcellular location">
    <subcellularLocation>
        <location evidence="1 12">Cell outer membrane</location>
        <topology evidence="1 12">Multi-pass membrane protein</topology>
    </subcellularLocation>
</comment>
<dbReference type="InterPro" id="IPR000531">
    <property type="entry name" value="Beta-barrel_TonB"/>
</dbReference>
<dbReference type="InterPro" id="IPR039426">
    <property type="entry name" value="TonB-dep_rcpt-like"/>
</dbReference>
<evidence type="ECO:0000313" key="17">
    <source>
        <dbReference type="Proteomes" id="UP000474159"/>
    </source>
</evidence>
<reference evidence="16 17" key="1">
    <citation type="submission" date="2019-09" db="EMBL/GenBank/DDBJ databases">
        <title>YIM 48816 draft genome.</title>
        <authorList>
            <person name="Jiang L."/>
        </authorList>
    </citation>
    <scope>NUCLEOTIDE SEQUENCE [LARGE SCALE GENOMIC DNA]</scope>
    <source>
        <strain evidence="16 17">YIM 48816</strain>
    </source>
</reference>
<keyword evidence="17" id="KW-1185">Reference proteome</keyword>
<dbReference type="GO" id="GO:0015891">
    <property type="term" value="P:siderophore transport"/>
    <property type="evidence" value="ECO:0007669"/>
    <property type="project" value="InterPro"/>
</dbReference>
<proteinExistence type="inferred from homology"/>
<sequence length="841" mass="90325">MNHILAVSEPICLLDQTARGAIVVQNRIHIPRSLRNAAHNYPSRLADPKNAVGMACAMAVGSVGSADAQQGPASALPPVNVDAPIARPRPPAPKASQAQVKARTALRRTAQARRVTAPPVAAPAAGAPSAAALPILARGDISGDPYANPASPYQAERLASPRFTQPILDTPKTITVVTRAVIEDKNATSLRDVLRSTAGVTLGSGEGGNAFGDRFFIRGFDARNDVFIDGIRDPSVSIRENFFTEQIEILRGPASTFAGRGTAGGALNIVTKEATTAGNFYKSEEQFGTDNRRRLTFDVNQVISPALAIRLGGLYQDSNVAGRRYVTDDRDGGAIAITLKPADDWKFTANYIHTALSGLPDFGVPFNVQARRPFTESIVPRNTYYGFVNRDFNRVQQDTGTLTAEWTPADWVTVRNRFRAAHSVLDYVGTLPENPVFPGNGNLFGTTLNLNPQSRYQTVDVTANVTDATFRFYTGPIKHDLVLGTEFSREQVSRQGYTGLTSELFSANFNGTGSFLGVNILNPPNLLQFSTLPRKAGNPTVVPVDTKAGYLIETMNFDDLVLLNGGVRFDDYTISSSNNTGSVSAHSGNLNYNIGLTLKPLPNASVYVAHATSSNPVGAELDASSSLYGGLNPTFAGNQILPPEQNTADEIGVKTELFDRRLLATAALFNTTKANARETIGSGNAAVITASGAYRVQGIDLELAGKVTDKLSLFGGYVIMDTRVTRSANPAVIGNRLANIANRSFSMLAKYKLTPWLELGAQAVNNSRVAGGTLAANANVLPSYWRFDAFLEAKVNESLTVKLYGSNLTDRRIYDALYQSNAPFTLVQPGRTITLIAQTRF</sequence>
<dbReference type="Proteomes" id="UP000474159">
    <property type="component" value="Unassembled WGS sequence"/>
</dbReference>
<name>A0A6L3SWW1_9HYPH</name>
<dbReference type="GO" id="GO:0038023">
    <property type="term" value="F:signaling receptor activity"/>
    <property type="evidence" value="ECO:0007669"/>
    <property type="project" value="InterPro"/>
</dbReference>
<keyword evidence="3 12" id="KW-0813">Transport</keyword>
<comment type="caution">
    <text evidence="16">The sequence shown here is derived from an EMBL/GenBank/DDBJ whole genome shotgun (WGS) entry which is preliminary data.</text>
</comment>
<feature type="domain" description="TonB-dependent receptor-like beta-barrel" evidence="14">
    <location>
        <begin position="370"/>
        <end position="808"/>
    </location>
</feature>
<evidence type="ECO:0000256" key="5">
    <source>
        <dbReference type="ARBA" id="ARBA00022692"/>
    </source>
</evidence>
<dbReference type="NCBIfam" id="TIGR01783">
    <property type="entry name" value="TonB-siderophor"/>
    <property type="match status" value="1"/>
</dbReference>
<evidence type="ECO:0000256" key="11">
    <source>
        <dbReference type="ARBA" id="ARBA00023237"/>
    </source>
</evidence>
<dbReference type="InterPro" id="IPR012910">
    <property type="entry name" value="Plug_dom"/>
</dbReference>
<dbReference type="Gene3D" id="2.40.170.20">
    <property type="entry name" value="TonB-dependent receptor, beta-barrel domain"/>
    <property type="match status" value="1"/>
</dbReference>
<dbReference type="InterPro" id="IPR010105">
    <property type="entry name" value="TonB_sidphr_rcpt"/>
</dbReference>
<dbReference type="PANTHER" id="PTHR32552">
    <property type="entry name" value="FERRICHROME IRON RECEPTOR-RELATED"/>
    <property type="match status" value="1"/>
</dbReference>
<dbReference type="CDD" id="cd01347">
    <property type="entry name" value="ligand_gated_channel"/>
    <property type="match status" value="1"/>
</dbReference>
<evidence type="ECO:0000256" key="9">
    <source>
        <dbReference type="ARBA" id="ARBA00023136"/>
    </source>
</evidence>
<evidence type="ECO:0000256" key="2">
    <source>
        <dbReference type="ARBA" id="ARBA00009810"/>
    </source>
</evidence>
<dbReference type="SUPFAM" id="SSF56935">
    <property type="entry name" value="Porins"/>
    <property type="match status" value="1"/>
</dbReference>
<dbReference type="InterPro" id="IPR037066">
    <property type="entry name" value="Plug_dom_sf"/>
</dbReference>
<keyword evidence="6" id="KW-0732">Signal</keyword>
<keyword evidence="8 13" id="KW-0798">TonB box</keyword>
<keyword evidence="4 12" id="KW-1134">Transmembrane beta strand</keyword>
<dbReference type="GO" id="GO:0015344">
    <property type="term" value="F:siderophore uptake transmembrane transporter activity"/>
    <property type="evidence" value="ECO:0007669"/>
    <property type="project" value="TreeGrafter"/>
</dbReference>
<keyword evidence="7" id="KW-0406">Ion transport</keyword>
<dbReference type="EMBL" id="VZZK01000014">
    <property type="protein sequence ID" value="KAB1078356.1"/>
    <property type="molecule type" value="Genomic_DNA"/>
</dbReference>
<keyword evidence="5 12" id="KW-0812">Transmembrane</keyword>
<evidence type="ECO:0000259" key="14">
    <source>
        <dbReference type="Pfam" id="PF00593"/>
    </source>
</evidence>
<evidence type="ECO:0000256" key="1">
    <source>
        <dbReference type="ARBA" id="ARBA00004571"/>
    </source>
</evidence>
<accession>A0A6L3SWW1</accession>
<keyword evidence="11 12" id="KW-0998">Cell outer membrane</keyword>
<dbReference type="PROSITE" id="PS52016">
    <property type="entry name" value="TONB_DEPENDENT_REC_3"/>
    <property type="match status" value="1"/>
</dbReference>
<gene>
    <name evidence="16" type="ORF">F6X53_14800</name>
</gene>
<feature type="domain" description="TonB-dependent receptor plug" evidence="15">
    <location>
        <begin position="167"/>
        <end position="266"/>
    </location>
</feature>
<dbReference type="FunFam" id="2.170.130.10:FF:000001">
    <property type="entry name" value="Catecholate siderophore TonB-dependent receptor"/>
    <property type="match status" value="1"/>
</dbReference>